<keyword evidence="3" id="KW-1185">Reference proteome</keyword>
<proteinExistence type="predicted"/>
<protein>
    <submittedName>
        <fullName evidence="2">Uncharacterized protein</fullName>
    </submittedName>
</protein>
<organism evidence="2 3">
    <name type="scientific">Ophiocordyceps australis</name>
    <dbReference type="NCBI Taxonomy" id="1399860"/>
    <lineage>
        <taxon>Eukaryota</taxon>
        <taxon>Fungi</taxon>
        <taxon>Dikarya</taxon>
        <taxon>Ascomycota</taxon>
        <taxon>Pezizomycotina</taxon>
        <taxon>Sordariomycetes</taxon>
        <taxon>Hypocreomycetidae</taxon>
        <taxon>Hypocreales</taxon>
        <taxon>Ophiocordycipitaceae</taxon>
        <taxon>Ophiocordyceps</taxon>
    </lineage>
</organism>
<comment type="caution">
    <text evidence="2">The sequence shown here is derived from an EMBL/GenBank/DDBJ whole genome shotgun (WGS) entry which is preliminary data.</text>
</comment>
<feature type="compositionally biased region" description="Polar residues" evidence="1">
    <location>
        <begin position="66"/>
        <end position="75"/>
    </location>
</feature>
<dbReference type="AlphaFoldDB" id="A0A2C5Y2Z1"/>
<accession>A0A2C5Y2Z1</accession>
<name>A0A2C5Y2Z1_9HYPO</name>
<evidence type="ECO:0000256" key="1">
    <source>
        <dbReference type="SAM" id="MobiDB-lite"/>
    </source>
</evidence>
<reference evidence="2 3" key="1">
    <citation type="submission" date="2017-06" db="EMBL/GenBank/DDBJ databases">
        <title>Ant-infecting Ophiocordyceps genomes reveal a high diversity of potential behavioral manipulation genes and a possible major role for enterotoxins.</title>
        <authorList>
            <person name="De Bekker C."/>
            <person name="Evans H.C."/>
            <person name="Brachmann A."/>
            <person name="Hughes D.P."/>
        </authorList>
    </citation>
    <scope>NUCLEOTIDE SEQUENCE [LARGE SCALE GENOMIC DNA]</scope>
    <source>
        <strain evidence="2 3">Map64</strain>
    </source>
</reference>
<feature type="region of interest" description="Disordered" evidence="1">
    <location>
        <begin position="54"/>
        <end position="75"/>
    </location>
</feature>
<evidence type="ECO:0000313" key="3">
    <source>
        <dbReference type="Proteomes" id="UP000226192"/>
    </source>
</evidence>
<gene>
    <name evidence="2" type="ORF">CDD81_7944</name>
</gene>
<sequence length="75" mass="8083">MSRIIDKIIFITALGSPPPPLSLSDDLHANQRDIERGVGSSAVLGAHVHPDLSLDRKATRGKKNVQIDSIRSSVN</sequence>
<dbReference type="Proteomes" id="UP000226192">
    <property type="component" value="Unassembled WGS sequence"/>
</dbReference>
<dbReference type="EMBL" id="NJET01000091">
    <property type="protein sequence ID" value="PHH61780.1"/>
    <property type="molecule type" value="Genomic_DNA"/>
</dbReference>
<evidence type="ECO:0000313" key="2">
    <source>
        <dbReference type="EMBL" id="PHH61780.1"/>
    </source>
</evidence>